<dbReference type="RefSeq" id="WP_209242090.1">
    <property type="nucleotide sequence ID" value="NZ_JADKMA010000156.1"/>
</dbReference>
<name>A0ABS3XI14_9ACTN</name>
<proteinExistence type="predicted"/>
<protein>
    <submittedName>
        <fullName evidence="1">Uncharacterized protein</fullName>
    </submittedName>
</protein>
<comment type="caution">
    <text evidence="1">The sequence shown here is derived from an EMBL/GenBank/DDBJ whole genome shotgun (WGS) entry which is preliminary data.</text>
</comment>
<evidence type="ECO:0000313" key="2">
    <source>
        <dbReference type="Proteomes" id="UP001519064"/>
    </source>
</evidence>
<evidence type="ECO:0000313" key="1">
    <source>
        <dbReference type="EMBL" id="MBO8194941.1"/>
    </source>
</evidence>
<keyword evidence="2" id="KW-1185">Reference proteome</keyword>
<dbReference type="EMBL" id="JADKMA010000156">
    <property type="protein sequence ID" value="MBO8194941.1"/>
    <property type="molecule type" value="Genomic_DNA"/>
</dbReference>
<dbReference type="Pfam" id="PF19374">
    <property type="entry name" value="DUF5949"/>
    <property type="match status" value="1"/>
</dbReference>
<dbReference type="InterPro" id="IPR045993">
    <property type="entry name" value="DUF5949"/>
</dbReference>
<gene>
    <name evidence="1" type="ORF">ITI46_25270</name>
</gene>
<dbReference type="Proteomes" id="UP001519064">
    <property type="component" value="Unassembled WGS sequence"/>
</dbReference>
<sequence length="165" mass="17529">MTSLQAAQGGIQQQLGTLSVVGWAGEYGDGRDMAFLLVFSLGDGTGSQEETAAALRQLAGTAGLTVGGDVVDATSAGRQFPVTALVEGGQVALTMPKMSVQYSTPPEWIAAAQDRGHIYFLLATRPWSQVHLGNEIQQEALREFLSEEVLSTSAHCLLPVRRLAR</sequence>
<reference evidence="1 2" key="1">
    <citation type="submission" date="2020-11" db="EMBL/GenBank/DDBJ databases">
        <title>Streptomyces spirodelae sp. nov., isolated from duckweed.</title>
        <authorList>
            <person name="Saimee Y."/>
            <person name="Duangmal K."/>
        </authorList>
    </citation>
    <scope>NUCLEOTIDE SEQUENCE [LARGE SCALE GENOMIC DNA]</scope>
    <source>
        <strain evidence="1 2">S16-07</strain>
    </source>
</reference>
<organism evidence="1 2">
    <name type="scientific">Streptomyces oryzae</name>
    <dbReference type="NCBI Taxonomy" id="1434886"/>
    <lineage>
        <taxon>Bacteria</taxon>
        <taxon>Bacillati</taxon>
        <taxon>Actinomycetota</taxon>
        <taxon>Actinomycetes</taxon>
        <taxon>Kitasatosporales</taxon>
        <taxon>Streptomycetaceae</taxon>
        <taxon>Streptomyces</taxon>
    </lineage>
</organism>
<accession>A0ABS3XI14</accession>